<organism evidence="2 3">
    <name type="scientific">Phytophthora citrophthora</name>
    <dbReference type="NCBI Taxonomy" id="4793"/>
    <lineage>
        <taxon>Eukaryota</taxon>
        <taxon>Sar</taxon>
        <taxon>Stramenopiles</taxon>
        <taxon>Oomycota</taxon>
        <taxon>Peronosporomycetes</taxon>
        <taxon>Peronosporales</taxon>
        <taxon>Peronosporaceae</taxon>
        <taxon>Phytophthora</taxon>
    </lineage>
</organism>
<protein>
    <submittedName>
        <fullName evidence="2">Uncharacterized protein</fullName>
    </submittedName>
</protein>
<name>A0AAD9GV16_9STRA</name>
<sequence>MRALQFDNKYLIPLLTNLCQYGDNTSPRKAGFGPGSSTTSNVDTADEQEAEDDEVVDVIPRREVNVH</sequence>
<gene>
    <name evidence="2" type="ORF">P3T76_003638</name>
</gene>
<evidence type="ECO:0000313" key="2">
    <source>
        <dbReference type="EMBL" id="KAK1945105.1"/>
    </source>
</evidence>
<reference evidence="2" key="1">
    <citation type="submission" date="2023-08" db="EMBL/GenBank/DDBJ databases">
        <title>Reference Genome Resource for the Citrus Pathogen Phytophthora citrophthora.</title>
        <authorList>
            <person name="Moller H."/>
            <person name="Coetzee B."/>
            <person name="Rose L.J."/>
            <person name="Van Niekerk J.M."/>
        </authorList>
    </citation>
    <scope>NUCLEOTIDE SEQUENCE</scope>
    <source>
        <strain evidence="2">STE-U-9442</strain>
    </source>
</reference>
<dbReference type="EMBL" id="JASMQC010000005">
    <property type="protein sequence ID" value="KAK1945105.1"/>
    <property type="molecule type" value="Genomic_DNA"/>
</dbReference>
<accession>A0AAD9GV16</accession>
<evidence type="ECO:0000256" key="1">
    <source>
        <dbReference type="SAM" id="MobiDB-lite"/>
    </source>
</evidence>
<comment type="caution">
    <text evidence="2">The sequence shown here is derived from an EMBL/GenBank/DDBJ whole genome shotgun (WGS) entry which is preliminary data.</text>
</comment>
<evidence type="ECO:0000313" key="3">
    <source>
        <dbReference type="Proteomes" id="UP001259832"/>
    </source>
</evidence>
<dbReference type="Proteomes" id="UP001259832">
    <property type="component" value="Unassembled WGS sequence"/>
</dbReference>
<proteinExistence type="predicted"/>
<feature type="region of interest" description="Disordered" evidence="1">
    <location>
        <begin position="23"/>
        <end position="67"/>
    </location>
</feature>
<keyword evidence="3" id="KW-1185">Reference proteome</keyword>
<dbReference type="AlphaFoldDB" id="A0AAD9GV16"/>
<feature type="compositionally biased region" description="Acidic residues" evidence="1">
    <location>
        <begin position="44"/>
        <end position="56"/>
    </location>
</feature>